<accession>A0A5N6LZH2</accession>
<evidence type="ECO:0000256" key="1">
    <source>
        <dbReference type="SAM" id="MobiDB-lite"/>
    </source>
</evidence>
<reference evidence="2 4" key="1">
    <citation type="submission" date="2019-05" db="EMBL/GenBank/DDBJ databases">
        <title>Mikania micrantha, genome provides insights into the molecular mechanism of rapid growth.</title>
        <authorList>
            <person name="Liu B."/>
        </authorList>
    </citation>
    <scope>NUCLEOTIDE SEQUENCE [LARGE SCALE GENOMIC DNA]</scope>
    <source>
        <strain evidence="2">NLD-2019</strain>
        <tissue evidence="2">Leaf</tissue>
    </source>
</reference>
<dbReference type="EMBL" id="SZYD01000007">
    <property type="protein sequence ID" value="KAD5803238.1"/>
    <property type="molecule type" value="Genomic_DNA"/>
</dbReference>
<dbReference type="AlphaFoldDB" id="A0A5N6LZH2"/>
<evidence type="ECO:0000313" key="4">
    <source>
        <dbReference type="Proteomes" id="UP000326396"/>
    </source>
</evidence>
<dbReference type="EMBL" id="SZYD01000017">
    <property type="protein sequence ID" value="KAD3066902.1"/>
    <property type="molecule type" value="Genomic_DNA"/>
</dbReference>
<feature type="region of interest" description="Disordered" evidence="1">
    <location>
        <begin position="1"/>
        <end position="20"/>
    </location>
</feature>
<evidence type="ECO:0000313" key="3">
    <source>
        <dbReference type="EMBL" id="KAD5803238.1"/>
    </source>
</evidence>
<keyword evidence="4" id="KW-1185">Reference proteome</keyword>
<evidence type="ECO:0000313" key="2">
    <source>
        <dbReference type="EMBL" id="KAD3066902.1"/>
    </source>
</evidence>
<protein>
    <submittedName>
        <fullName evidence="2">Uncharacterized protein</fullName>
    </submittedName>
</protein>
<name>A0A5N6LZH2_9ASTR</name>
<dbReference type="Proteomes" id="UP000326396">
    <property type="component" value="Linkage Group LG7"/>
</dbReference>
<comment type="caution">
    <text evidence="2">The sequence shown here is derived from an EMBL/GenBank/DDBJ whole genome shotgun (WGS) entry which is preliminary data.</text>
</comment>
<gene>
    <name evidence="3" type="ORF">E3N88_14598</name>
    <name evidence="2" type="ORF">E3N88_34782</name>
</gene>
<sequence length="109" mass="12859">MQSRSNFPTQYAQSDSNKNHTVYNYQNIIHKIIIKRSSKVRASLVKPESELARRDQRSVCAVKIVNDYASRFTIYGGEVKMKREEDEENGRRTVEEWEMNQGRRLHLGR</sequence>
<proteinExistence type="predicted"/>
<dbReference type="Proteomes" id="UP000326396">
    <property type="component" value="Linkage Group LG15"/>
</dbReference>
<organism evidence="2 4">
    <name type="scientific">Mikania micrantha</name>
    <name type="common">bitter vine</name>
    <dbReference type="NCBI Taxonomy" id="192012"/>
    <lineage>
        <taxon>Eukaryota</taxon>
        <taxon>Viridiplantae</taxon>
        <taxon>Streptophyta</taxon>
        <taxon>Embryophyta</taxon>
        <taxon>Tracheophyta</taxon>
        <taxon>Spermatophyta</taxon>
        <taxon>Magnoliopsida</taxon>
        <taxon>eudicotyledons</taxon>
        <taxon>Gunneridae</taxon>
        <taxon>Pentapetalae</taxon>
        <taxon>asterids</taxon>
        <taxon>campanulids</taxon>
        <taxon>Asterales</taxon>
        <taxon>Asteraceae</taxon>
        <taxon>Asteroideae</taxon>
        <taxon>Heliantheae alliance</taxon>
        <taxon>Eupatorieae</taxon>
        <taxon>Mikania</taxon>
    </lineage>
</organism>